<dbReference type="EMBL" id="LCFB01000013">
    <property type="protein sequence ID" value="KKS84833.1"/>
    <property type="molecule type" value="Genomic_DNA"/>
</dbReference>
<proteinExistence type="predicted"/>
<comment type="caution">
    <text evidence="1">The sequence shown here is derived from an EMBL/GenBank/DDBJ whole genome shotgun (WGS) entry which is preliminary data.</text>
</comment>
<gene>
    <name evidence="1" type="ORF">UV59_C0013G0011</name>
</gene>
<name>A0A0G1FD95_9BACT</name>
<accession>A0A0G1FD95</accession>
<reference evidence="1 2" key="1">
    <citation type="journal article" date="2015" name="Nature">
        <title>rRNA introns, odd ribosomes, and small enigmatic genomes across a large radiation of phyla.</title>
        <authorList>
            <person name="Brown C.T."/>
            <person name="Hug L.A."/>
            <person name="Thomas B.C."/>
            <person name="Sharon I."/>
            <person name="Castelle C.J."/>
            <person name="Singh A."/>
            <person name="Wilkins M.J."/>
            <person name="Williams K.H."/>
            <person name="Banfield J.F."/>
        </authorList>
    </citation>
    <scope>NUCLEOTIDE SEQUENCE [LARGE SCALE GENOMIC DNA]</scope>
</reference>
<dbReference type="AlphaFoldDB" id="A0A0G1FD95"/>
<dbReference type="Proteomes" id="UP000034543">
    <property type="component" value="Unassembled WGS sequence"/>
</dbReference>
<sequence>MQGSLANGSRWRDFAEAQDSLAKRDPALQDLPRLNFVLKYTPAYGK</sequence>
<evidence type="ECO:0000313" key="1">
    <source>
        <dbReference type="EMBL" id="KKS84833.1"/>
    </source>
</evidence>
<organism evidence="1 2">
    <name type="scientific">Candidatus Gottesmanbacteria bacterium GW2011_GWA1_43_11</name>
    <dbReference type="NCBI Taxonomy" id="1618436"/>
    <lineage>
        <taxon>Bacteria</taxon>
        <taxon>Candidatus Gottesmaniibacteriota</taxon>
    </lineage>
</organism>
<evidence type="ECO:0000313" key="2">
    <source>
        <dbReference type="Proteomes" id="UP000034543"/>
    </source>
</evidence>
<protein>
    <submittedName>
        <fullName evidence="1">Uncharacterized protein</fullName>
    </submittedName>
</protein>
<dbReference type="STRING" id="1618436.UV59_C0013G0011"/>